<dbReference type="EMBL" id="VTPC01004733">
    <property type="protein sequence ID" value="KAF2896810.1"/>
    <property type="molecule type" value="Genomic_DNA"/>
</dbReference>
<dbReference type="CDD" id="cd02961">
    <property type="entry name" value="PDI_a_family"/>
    <property type="match status" value="5"/>
</dbReference>
<evidence type="ECO:0000256" key="2">
    <source>
        <dbReference type="SAM" id="Phobius"/>
    </source>
</evidence>
<dbReference type="PANTHER" id="PTHR19991">
    <property type="entry name" value="L 2 01289"/>
    <property type="match status" value="1"/>
</dbReference>
<feature type="domain" description="Thioredoxin" evidence="3">
    <location>
        <begin position="1064"/>
        <end position="1230"/>
    </location>
</feature>
<dbReference type="Pfam" id="PF00085">
    <property type="entry name" value="Thioredoxin"/>
    <property type="match status" value="1"/>
</dbReference>
<sequence length="1714" mass="199380">MWWWLLLVALATAKRAPTPQEPVIEEVNAKQLERLLDEKDYVAVFWYARSCTTCDHVLQELEKIDDDTDSFGVDFVKINDKRLAKQYGISKFPALTYFREKEPIIYEGDLTEEDDVLEFLTSLEAMDLPDRIEEVNARILEKIVQDTEFVAVLFCPDTSSCSRGGVTKPECKKCVKVLQELENIDDEADQLGIGFVKLNDEALAEEYNLGELPALVYYRHQIPIIYEGELTKEEDVLEWLVQHKSTGDEEDIIEDVTSKTLSTLINSVDNLVVLFYDHGDRDSMLILDELETIDDDCDKYGIQFVKIDDESAAEEFGLDSLPTIVYFEKGLPNVYDGDLKKEEMLLEWLVQQLEKDEIEDVTDEMLDKLIKDTKLLAVLFYDNDDRKSQRVLNELENIDDECDQLGIVFVKIDNEDEAKEYGIEKIPSLVYFESGIPTLYQGNLEDEDKVLKWFEHQAKHDEIEDVTDEMLDIIVDKFQYVAVLFYDKDQKKSQKVLTELENIDDECDQNGIAFVKIDDDNEAKEKGIDVIPSLVFFEKKIPHVYEGDLLKEDDLLGWLLHQKRHAEIPEVTDEMMDYLIETIDYLAVLFYDKDDKQDIRVLNELENIDDDLEKEGIVIVRIDNKAEAKEFGIDHLPTLLYFEDQIPALYEGDLMNEDEVLEWLIEQKNTATIEEVTDEILEDLIEEHEYVVVYFSGQCEEGEKCDNILDELENIDDELDETGIVFVTTEDLAFAKKHGIKTFPKLVFFRNKEPMVYSGDIDDEDEVLAWITDEDTLEIPDRIEEVNTRMLDKILAENDHVVVFFYKEGDKKSQKILQELENIDDECEEQDVDFVKTSDEGIVKEYDLPSLPALAFYRHRFRDFYTGDLMHEEAILDWVLHLQHANPDVIESVDRKTLQVLINDVEHLAVFFYDDKCGEECDEILEELETIDDDTDQYGIQFVKSKDAKLAAEVGIFSFPALVYYETGVPIMYDGNLLDESEVLEWMMAQKNDASIEEIDRDTLFKYIETKEFLAVVFYKEEDPDSPRILRHIELIDDEAAEYGIKIVKMRDRLMAKKYGFRDPPGLTYFRKGKFINYDGDIDDEEEILDWLTDPENMELTDHIEKINRKMFDKIRHRSDYVAVFLYSSDCKQCPRVLLEVEHIDDEADAAGINFVKVDDKKMAKEFGVFALPAILFFKLGSKEPVIYAGDLYDEQQILQWLLTQKDPSGDVIEAMEGEDLLDIIENEEAVAVYFWDKSQCDVCTSRETKRKHKHHATSEEEKQNSTEGHDNEDCEQCGQILEELENIDDDCERHGIMFVKTQDLKIAEKYGATDFPVLMYFEEGIGGMFEGDLGEEEEVLQWLITQRTEDRIELITRVMLESLVEDTQYLAVYFYKQNCHICEQILEDLESIDDECDVYGIHLVRIQDPQLAKRYSIKTFPALVYFRNGNPLLFEGDLQNEQSVLEWLIDDDNRELADEIESVNERMLARLLNESPLLAVFFYDEDCPECGEILEQLEDIDGEADLFGIDFVKICSAEAAAEHGLHSLPALMYFRKQVPMIYDGDLTQADRVLDWLTSQDVFEIKNEIEEVNRKMLDKLLDENEFVAVFFYEAHSEESRIITEKLENIDSETDNFDITFVKMADPRYARKWGVIQLPAIVYFRRRFPSIYRGDLRSETDVLEWLRKNRFRQPELNIFMYALVAISIAFVTYTAFLLQCFKSQPQTVVVHPKQP</sequence>
<protein>
    <recommendedName>
        <fullName evidence="3">Thioredoxin domain-containing protein</fullName>
    </recommendedName>
</protein>
<reference evidence="4" key="1">
    <citation type="submission" date="2019-08" db="EMBL/GenBank/DDBJ databases">
        <title>The genome of the North American firefly Photinus pyralis.</title>
        <authorList>
            <consortium name="Photinus pyralis genome working group"/>
            <person name="Fallon T.R."/>
            <person name="Sander Lower S.E."/>
            <person name="Weng J.-K."/>
        </authorList>
    </citation>
    <scope>NUCLEOTIDE SEQUENCE</scope>
    <source>
        <strain evidence="4">TRF0915ILg1</strain>
        <tissue evidence="4">Whole body</tissue>
    </source>
</reference>
<proteinExistence type="predicted"/>
<feature type="region of interest" description="Disordered" evidence="1">
    <location>
        <begin position="1249"/>
        <end position="1274"/>
    </location>
</feature>
<dbReference type="OrthoDB" id="10264505at2759"/>
<dbReference type="InterPro" id="IPR036249">
    <property type="entry name" value="Thioredoxin-like_sf"/>
</dbReference>
<feature type="domain" description="Thioredoxin" evidence="3">
    <location>
        <begin position="5"/>
        <end position="125"/>
    </location>
</feature>
<dbReference type="PANTHER" id="PTHR19991:SF3">
    <property type="entry name" value="LETHAL (2) 01289, ISOFORM F"/>
    <property type="match status" value="1"/>
</dbReference>
<dbReference type="PROSITE" id="PS51352">
    <property type="entry name" value="THIOREDOXIN_2"/>
    <property type="match status" value="4"/>
</dbReference>
<dbReference type="SUPFAM" id="SSF52833">
    <property type="entry name" value="Thioredoxin-like"/>
    <property type="match status" value="12"/>
</dbReference>
<feature type="transmembrane region" description="Helical" evidence="2">
    <location>
        <begin position="1677"/>
        <end position="1697"/>
    </location>
</feature>
<feature type="compositionally biased region" description="Basic and acidic residues" evidence="1">
    <location>
        <begin position="1257"/>
        <end position="1272"/>
    </location>
</feature>
<keyword evidence="2" id="KW-0812">Transmembrane</keyword>
<dbReference type="Gene3D" id="3.40.50.11390">
    <property type="match status" value="1"/>
</dbReference>
<dbReference type="Proteomes" id="UP000801492">
    <property type="component" value="Unassembled WGS sequence"/>
</dbReference>
<dbReference type="CDD" id="cd02947">
    <property type="entry name" value="TRX_family"/>
    <property type="match status" value="1"/>
</dbReference>
<dbReference type="Gene3D" id="3.40.30.10">
    <property type="entry name" value="Glutaredoxin"/>
    <property type="match status" value="14"/>
</dbReference>
<dbReference type="InterPro" id="IPR013766">
    <property type="entry name" value="Thioredoxin_domain"/>
</dbReference>
<organism evidence="4 5">
    <name type="scientific">Ignelater luminosus</name>
    <name type="common">Cucubano</name>
    <name type="synonym">Pyrophorus luminosus</name>
    <dbReference type="NCBI Taxonomy" id="2038154"/>
    <lineage>
        <taxon>Eukaryota</taxon>
        <taxon>Metazoa</taxon>
        <taxon>Ecdysozoa</taxon>
        <taxon>Arthropoda</taxon>
        <taxon>Hexapoda</taxon>
        <taxon>Insecta</taxon>
        <taxon>Pterygota</taxon>
        <taxon>Neoptera</taxon>
        <taxon>Endopterygota</taxon>
        <taxon>Coleoptera</taxon>
        <taxon>Polyphaga</taxon>
        <taxon>Elateriformia</taxon>
        <taxon>Elateroidea</taxon>
        <taxon>Elateridae</taxon>
        <taxon>Agrypninae</taxon>
        <taxon>Pyrophorini</taxon>
        <taxon>Ignelater</taxon>
    </lineage>
</organism>
<gene>
    <name evidence="4" type="ORF">ILUMI_09369</name>
</gene>
<feature type="domain" description="Thioredoxin" evidence="3">
    <location>
        <begin position="649"/>
        <end position="796"/>
    </location>
</feature>
<evidence type="ECO:0000256" key="1">
    <source>
        <dbReference type="SAM" id="MobiDB-lite"/>
    </source>
</evidence>
<feature type="domain" description="Thioredoxin" evidence="3">
    <location>
        <begin position="1434"/>
        <end position="1574"/>
    </location>
</feature>
<evidence type="ECO:0000313" key="5">
    <source>
        <dbReference type="Proteomes" id="UP000801492"/>
    </source>
</evidence>
<keyword evidence="2" id="KW-0472">Membrane</keyword>
<accession>A0A8K0CZX0</accession>
<keyword evidence="2" id="KW-1133">Transmembrane helix</keyword>
<evidence type="ECO:0000259" key="3">
    <source>
        <dbReference type="PROSITE" id="PS51352"/>
    </source>
</evidence>
<name>A0A8K0CZX0_IGNLU</name>
<comment type="caution">
    <text evidence="4">The sequence shown here is derived from an EMBL/GenBank/DDBJ whole genome shotgun (WGS) entry which is preliminary data.</text>
</comment>
<evidence type="ECO:0000313" key="4">
    <source>
        <dbReference type="EMBL" id="KAF2896810.1"/>
    </source>
</evidence>
<keyword evidence="5" id="KW-1185">Reference proteome</keyword>